<keyword evidence="2" id="KW-1185">Reference proteome</keyword>
<name>A0A6I6J995_9BACT</name>
<proteinExistence type="predicted"/>
<organism evidence="1 2">
    <name type="scientific">Pseudodesulfovibrio cashew</name>
    <dbReference type="NCBI Taxonomy" id="2678688"/>
    <lineage>
        <taxon>Bacteria</taxon>
        <taxon>Pseudomonadati</taxon>
        <taxon>Thermodesulfobacteriota</taxon>
        <taxon>Desulfovibrionia</taxon>
        <taxon>Desulfovibrionales</taxon>
        <taxon>Desulfovibrionaceae</taxon>
    </lineage>
</organism>
<dbReference type="EMBL" id="CP046400">
    <property type="protein sequence ID" value="QGY39396.1"/>
    <property type="molecule type" value="Genomic_DNA"/>
</dbReference>
<accession>A0A6I6J995</accession>
<evidence type="ECO:0000313" key="2">
    <source>
        <dbReference type="Proteomes" id="UP000428328"/>
    </source>
</evidence>
<evidence type="ECO:0000313" key="1">
    <source>
        <dbReference type="EMBL" id="QGY39396.1"/>
    </source>
</evidence>
<dbReference type="AlphaFoldDB" id="A0A6I6J995"/>
<gene>
    <name evidence="1" type="ORF">GM415_04425</name>
</gene>
<sequence length="142" mass="15536">MRVASHASEQYRRNALAVRQRESVRTEPQASVKTTLFGFRLGKFGLDYESQSTTLDPSLSRDVREQKKQAQAFRAEREVESLRAEVGASGAVYRDYQGSAQSDASSGDSSPSLHRIKTALAAYAKSTEDILPPPGNMLASVV</sequence>
<protein>
    <submittedName>
        <fullName evidence="1">Uncharacterized protein</fullName>
    </submittedName>
</protein>
<reference evidence="1 2" key="1">
    <citation type="submission" date="2019-11" db="EMBL/GenBank/DDBJ databases">
        <authorList>
            <person name="Zheng R.K."/>
            <person name="Sun C.M."/>
        </authorList>
    </citation>
    <scope>NUCLEOTIDE SEQUENCE [LARGE SCALE GENOMIC DNA]</scope>
    <source>
        <strain evidence="1 2">SRB007</strain>
    </source>
</reference>
<dbReference type="RefSeq" id="WP_158946622.1">
    <property type="nucleotide sequence ID" value="NZ_CP046400.1"/>
</dbReference>
<dbReference type="KEGG" id="psel:GM415_04425"/>
<dbReference type="Proteomes" id="UP000428328">
    <property type="component" value="Chromosome"/>
</dbReference>